<proteinExistence type="predicted"/>
<reference evidence="1" key="1">
    <citation type="submission" date="2014-09" db="EMBL/GenBank/DDBJ databases">
        <authorList>
            <person name="Magalhaes I.L.F."/>
            <person name="Oliveira U."/>
            <person name="Santos F.R."/>
            <person name="Vidigal T.H.D.A."/>
            <person name="Brescovit A.D."/>
            <person name="Santos A.J."/>
        </authorList>
    </citation>
    <scope>NUCLEOTIDE SEQUENCE</scope>
    <source>
        <tissue evidence="1">Shoot tissue taken approximately 20 cm above the soil surface</tissue>
    </source>
</reference>
<sequence length="48" mass="5686">MSLCCRCAVKLWTGSQRICFILGILSCPVLFLQRCNDYIYWLVLYLCY</sequence>
<accession>A0A0A9HJX6</accession>
<dbReference type="EMBL" id="GBRH01160401">
    <property type="protein sequence ID" value="JAE37495.1"/>
    <property type="molecule type" value="Transcribed_RNA"/>
</dbReference>
<dbReference type="AlphaFoldDB" id="A0A0A9HJX6"/>
<name>A0A0A9HJX6_ARUDO</name>
<reference evidence="1" key="2">
    <citation type="journal article" date="2015" name="Data Brief">
        <title>Shoot transcriptome of the giant reed, Arundo donax.</title>
        <authorList>
            <person name="Barrero R.A."/>
            <person name="Guerrero F.D."/>
            <person name="Moolhuijzen P."/>
            <person name="Goolsby J.A."/>
            <person name="Tidwell J."/>
            <person name="Bellgard S.E."/>
            <person name="Bellgard M.I."/>
        </authorList>
    </citation>
    <scope>NUCLEOTIDE SEQUENCE</scope>
    <source>
        <tissue evidence="1">Shoot tissue taken approximately 20 cm above the soil surface</tissue>
    </source>
</reference>
<evidence type="ECO:0000313" key="1">
    <source>
        <dbReference type="EMBL" id="JAE37495.1"/>
    </source>
</evidence>
<protein>
    <submittedName>
        <fullName evidence="1">Uncharacterized protein</fullName>
    </submittedName>
</protein>
<organism evidence="1">
    <name type="scientific">Arundo donax</name>
    <name type="common">Giant reed</name>
    <name type="synonym">Donax arundinaceus</name>
    <dbReference type="NCBI Taxonomy" id="35708"/>
    <lineage>
        <taxon>Eukaryota</taxon>
        <taxon>Viridiplantae</taxon>
        <taxon>Streptophyta</taxon>
        <taxon>Embryophyta</taxon>
        <taxon>Tracheophyta</taxon>
        <taxon>Spermatophyta</taxon>
        <taxon>Magnoliopsida</taxon>
        <taxon>Liliopsida</taxon>
        <taxon>Poales</taxon>
        <taxon>Poaceae</taxon>
        <taxon>PACMAD clade</taxon>
        <taxon>Arundinoideae</taxon>
        <taxon>Arundineae</taxon>
        <taxon>Arundo</taxon>
    </lineage>
</organism>